<dbReference type="EMBL" id="KV893944">
    <property type="protein sequence ID" value="OON18683.1"/>
    <property type="molecule type" value="Genomic_DNA"/>
</dbReference>
<name>A0A1S8WWT4_OPIVI</name>
<sequence length="324" mass="36423">MYVFDRSSKLKQRIRSTQLPNPHLYDYVREEIASRLADRVCDISRKFAVAVDLGCGRGHLSKYLTTDSTDLLFQCDSSIDVLNQCSQSTDVPTGNITSDEEALPFRNDSLDLVLTCLSLHWVNDLPGILRHVFRALKSDGCFLGVMSASDTLFELRLSLQLAEVERLGGFAPHVSPFADNVDMGELLHRTGFNLITLDVEELVVHYPNMFCLMDDLRGMGESNAIADRPVHIHRDVLLAASAIYDEKFGVSREGGDPGERCIPATYRLLYFIGWKPHPSQRQPLSPGSAKFSLKDIHRVDELQKELEERMKNSGDISSQPPDKR</sequence>
<dbReference type="PANTHER" id="PTHR13090:SF1">
    <property type="entry name" value="ARGININE-HYDROXYLASE NDUFAF5, MITOCHONDRIAL"/>
    <property type="match status" value="1"/>
</dbReference>
<organism evidence="7 8">
    <name type="scientific">Opisthorchis viverrini</name>
    <name type="common">Southeast Asian liver fluke</name>
    <dbReference type="NCBI Taxonomy" id="6198"/>
    <lineage>
        <taxon>Eukaryota</taxon>
        <taxon>Metazoa</taxon>
        <taxon>Spiralia</taxon>
        <taxon>Lophotrochozoa</taxon>
        <taxon>Platyhelminthes</taxon>
        <taxon>Trematoda</taxon>
        <taxon>Digenea</taxon>
        <taxon>Opisthorchiida</taxon>
        <taxon>Opisthorchiata</taxon>
        <taxon>Opisthorchiidae</taxon>
        <taxon>Opisthorchis</taxon>
    </lineage>
</organism>
<protein>
    <recommendedName>
        <fullName evidence="3">Arginine-hydroxylase NDUFAF5, mitochondrial</fullName>
    </recommendedName>
    <alternativeName>
        <fullName evidence="4">NADH dehydrogenase [ubiquinone] 1 alpha subcomplex assembly factor 5</fullName>
    </alternativeName>
    <alternativeName>
        <fullName evidence="5">Putative methyltransferase NDUFAF5</fullName>
    </alternativeName>
</protein>
<dbReference type="SUPFAM" id="SSF53335">
    <property type="entry name" value="S-adenosyl-L-methionine-dependent methyltransferases"/>
    <property type="match status" value="1"/>
</dbReference>
<dbReference type="Proteomes" id="UP000243686">
    <property type="component" value="Unassembled WGS sequence"/>
</dbReference>
<dbReference type="GO" id="GO:0032981">
    <property type="term" value="P:mitochondrial respiratory chain complex I assembly"/>
    <property type="evidence" value="ECO:0007669"/>
    <property type="project" value="TreeGrafter"/>
</dbReference>
<evidence type="ECO:0000256" key="2">
    <source>
        <dbReference type="ARBA" id="ARBA00022679"/>
    </source>
</evidence>
<dbReference type="PANTHER" id="PTHR13090">
    <property type="entry name" value="ARGININE-HYDROXYLASE NDUFAF5, MITOCHONDRIAL"/>
    <property type="match status" value="1"/>
</dbReference>
<dbReference type="GO" id="GO:0005739">
    <property type="term" value="C:mitochondrion"/>
    <property type="evidence" value="ECO:0007669"/>
    <property type="project" value="TreeGrafter"/>
</dbReference>
<evidence type="ECO:0000256" key="5">
    <source>
        <dbReference type="ARBA" id="ARBA00042549"/>
    </source>
</evidence>
<dbReference type="AlphaFoldDB" id="A0A1S8WWT4"/>
<dbReference type="CDD" id="cd02440">
    <property type="entry name" value="AdoMet_MTases"/>
    <property type="match status" value="1"/>
</dbReference>
<evidence type="ECO:0000256" key="4">
    <source>
        <dbReference type="ARBA" id="ARBA00041833"/>
    </source>
</evidence>
<dbReference type="InterPro" id="IPR050602">
    <property type="entry name" value="Malonyl-ACP_OMT"/>
</dbReference>
<dbReference type="Pfam" id="PF08241">
    <property type="entry name" value="Methyltransf_11"/>
    <property type="match status" value="1"/>
</dbReference>
<dbReference type="GO" id="GO:0032259">
    <property type="term" value="P:methylation"/>
    <property type="evidence" value="ECO:0007669"/>
    <property type="project" value="UniProtKB-KW"/>
</dbReference>
<accession>A0A1S8WWT4</accession>
<evidence type="ECO:0000259" key="6">
    <source>
        <dbReference type="Pfam" id="PF08241"/>
    </source>
</evidence>
<evidence type="ECO:0000256" key="1">
    <source>
        <dbReference type="ARBA" id="ARBA00022603"/>
    </source>
</evidence>
<proteinExistence type="predicted"/>
<evidence type="ECO:0000256" key="3">
    <source>
        <dbReference type="ARBA" id="ARBA00040937"/>
    </source>
</evidence>
<keyword evidence="1 7" id="KW-0489">Methyltransferase</keyword>
<evidence type="ECO:0000313" key="7">
    <source>
        <dbReference type="EMBL" id="OON18683.1"/>
    </source>
</evidence>
<keyword evidence="2 7" id="KW-0808">Transferase</keyword>
<keyword evidence="8" id="KW-1185">Reference proteome</keyword>
<dbReference type="GO" id="GO:0008757">
    <property type="term" value="F:S-adenosylmethionine-dependent methyltransferase activity"/>
    <property type="evidence" value="ECO:0007669"/>
    <property type="project" value="InterPro"/>
</dbReference>
<evidence type="ECO:0000313" key="8">
    <source>
        <dbReference type="Proteomes" id="UP000243686"/>
    </source>
</evidence>
<feature type="domain" description="Methyltransferase type 11" evidence="6">
    <location>
        <begin position="51"/>
        <end position="142"/>
    </location>
</feature>
<dbReference type="InterPro" id="IPR013216">
    <property type="entry name" value="Methyltransf_11"/>
</dbReference>
<gene>
    <name evidence="7" type="ORF">X801_05459</name>
</gene>
<reference evidence="7 8" key="1">
    <citation type="submission" date="2015-03" db="EMBL/GenBank/DDBJ databases">
        <title>Draft genome of the nematode, Opisthorchis viverrini.</title>
        <authorList>
            <person name="Mitreva M."/>
        </authorList>
    </citation>
    <scope>NUCLEOTIDE SEQUENCE [LARGE SCALE GENOMIC DNA]</scope>
    <source>
        <strain evidence="7">Khon Kaen</strain>
    </source>
</reference>
<dbReference type="Gene3D" id="3.40.50.150">
    <property type="entry name" value="Vaccinia Virus protein VP39"/>
    <property type="match status" value="1"/>
</dbReference>
<dbReference type="InterPro" id="IPR029063">
    <property type="entry name" value="SAM-dependent_MTases_sf"/>
</dbReference>